<dbReference type="EMBL" id="NPEX01000036">
    <property type="protein sequence ID" value="RAI44716.1"/>
    <property type="molecule type" value="Genomic_DNA"/>
</dbReference>
<evidence type="ECO:0000313" key="3">
    <source>
        <dbReference type="Proteomes" id="UP000249130"/>
    </source>
</evidence>
<dbReference type="OrthoDB" id="6039124at2"/>
<organism evidence="2 3">
    <name type="scientific">Rhodoplanes roseus</name>
    <dbReference type="NCBI Taxonomy" id="29409"/>
    <lineage>
        <taxon>Bacteria</taxon>
        <taxon>Pseudomonadati</taxon>
        <taxon>Pseudomonadota</taxon>
        <taxon>Alphaproteobacteria</taxon>
        <taxon>Hyphomicrobiales</taxon>
        <taxon>Nitrobacteraceae</taxon>
        <taxon>Rhodoplanes</taxon>
    </lineage>
</organism>
<dbReference type="Proteomes" id="UP000249130">
    <property type="component" value="Unassembled WGS sequence"/>
</dbReference>
<sequence length="161" mass="17595">MSDGFSDDGSAAAPDVDLFGAPVTAIRERWGRPSFAKTKENQELVCLLRASGWTQQRICRYLGCDEKTLRKYFSRELEEGADRIEGMALEVLLKKMRLGDRLSATKLLELIDDKGNPAPPVPRAAPKEAPLGKKAQLEAEARTGHSATGWGDLLEGGDLPN</sequence>
<proteinExistence type="predicted"/>
<accession>A0A327L2J5</accession>
<evidence type="ECO:0000313" key="2">
    <source>
        <dbReference type="EMBL" id="RAI44716.1"/>
    </source>
</evidence>
<keyword evidence="3" id="KW-1185">Reference proteome</keyword>
<evidence type="ECO:0000256" key="1">
    <source>
        <dbReference type="SAM" id="MobiDB-lite"/>
    </source>
</evidence>
<dbReference type="RefSeq" id="WP_111418478.1">
    <property type="nucleotide sequence ID" value="NZ_NPEX01000036.1"/>
</dbReference>
<protein>
    <submittedName>
        <fullName evidence="2">Uncharacterized protein</fullName>
    </submittedName>
</protein>
<reference evidence="2 3" key="1">
    <citation type="submission" date="2017-07" db="EMBL/GenBank/DDBJ databases">
        <title>Draft Genome Sequences of Select Purple Nonsulfur Bacteria.</title>
        <authorList>
            <person name="Lasarre B."/>
            <person name="Mckinlay J.B."/>
        </authorList>
    </citation>
    <scope>NUCLEOTIDE SEQUENCE [LARGE SCALE GENOMIC DNA]</scope>
    <source>
        <strain evidence="2 3">DSM 5909</strain>
    </source>
</reference>
<name>A0A327L2J5_9BRAD</name>
<comment type="caution">
    <text evidence="2">The sequence shown here is derived from an EMBL/GenBank/DDBJ whole genome shotgun (WGS) entry which is preliminary data.</text>
</comment>
<feature type="region of interest" description="Disordered" evidence="1">
    <location>
        <begin position="112"/>
        <end position="161"/>
    </location>
</feature>
<gene>
    <name evidence="2" type="ORF">CH341_07825</name>
</gene>
<dbReference type="AlphaFoldDB" id="A0A327L2J5"/>